<feature type="compositionally biased region" description="Low complexity" evidence="1">
    <location>
        <begin position="171"/>
        <end position="191"/>
    </location>
</feature>
<feature type="region of interest" description="Disordered" evidence="1">
    <location>
        <begin position="1"/>
        <end position="20"/>
    </location>
</feature>
<dbReference type="InterPro" id="IPR050400">
    <property type="entry name" value="Bact_Cytoskel_RodZ"/>
</dbReference>
<dbReference type="Gene3D" id="1.10.260.40">
    <property type="entry name" value="lambda repressor-like DNA-binding domains"/>
    <property type="match status" value="1"/>
</dbReference>
<feature type="region of interest" description="Disordered" evidence="1">
    <location>
        <begin position="166"/>
        <end position="191"/>
    </location>
</feature>
<dbReference type="InterPro" id="IPR010982">
    <property type="entry name" value="Lambda_DNA-bd_dom_sf"/>
</dbReference>
<evidence type="ECO:0000313" key="5">
    <source>
        <dbReference type="Proteomes" id="UP000614287"/>
    </source>
</evidence>
<keyword evidence="2" id="KW-0472">Membrane</keyword>
<protein>
    <submittedName>
        <fullName evidence="4">Transcriptional regulator</fullName>
    </submittedName>
</protein>
<dbReference type="GO" id="GO:0003677">
    <property type="term" value="F:DNA binding"/>
    <property type="evidence" value="ECO:0007669"/>
    <property type="project" value="InterPro"/>
</dbReference>
<reference evidence="4" key="1">
    <citation type="journal article" date="2014" name="Int. J. Syst. Evol. Microbiol.">
        <title>Complete genome sequence of Corynebacterium casei LMG S-19264T (=DSM 44701T), isolated from a smear-ripened cheese.</title>
        <authorList>
            <consortium name="US DOE Joint Genome Institute (JGI-PGF)"/>
            <person name="Walter F."/>
            <person name="Albersmeier A."/>
            <person name="Kalinowski J."/>
            <person name="Ruckert C."/>
        </authorList>
    </citation>
    <scope>NUCLEOTIDE SEQUENCE</scope>
    <source>
        <strain evidence="4">KCTC 32501</strain>
    </source>
</reference>
<evidence type="ECO:0000256" key="1">
    <source>
        <dbReference type="SAM" id="MobiDB-lite"/>
    </source>
</evidence>
<dbReference type="Proteomes" id="UP000614287">
    <property type="component" value="Unassembled WGS sequence"/>
</dbReference>
<dbReference type="Pfam" id="PF13413">
    <property type="entry name" value="HTH_25"/>
    <property type="match status" value="1"/>
</dbReference>
<keyword evidence="5" id="KW-1185">Reference proteome</keyword>
<sequence length="293" mass="31652">MRQDTQSDLNLEPPSIEPLSDNMTAGQWLVHIRQSKGLTAQDIASRTNRALAQIIALEAEDYSRVGEGVLLRAIVRHYAKVVGADQDEAIRHLPLKYQAAQPTLPDAITTEHPTRGTPLKSPWIGRIWLILLALVVFGLLGYWMFVSRFLQTNEVAQKVTEPNQVQVVSQPAAPTTNTETAPPATAPATEPPMVDSDTAALNAPTVAPNAAINSGDTLTLKFKADSWVEIKDAEGKVLLSGSQIANTEQSVSGKTPLKVKIGGASQVDVTWKGAPYDLTPLIKGDVVRINELN</sequence>
<accession>A0A8J3CJ71</accession>
<gene>
    <name evidence="4" type="ORF">GCM10009007_19720</name>
</gene>
<evidence type="ECO:0000313" key="4">
    <source>
        <dbReference type="EMBL" id="GHA78648.1"/>
    </source>
</evidence>
<dbReference type="Pfam" id="PF13464">
    <property type="entry name" value="RodZ_C"/>
    <property type="match status" value="1"/>
</dbReference>
<feature type="domain" description="Cytoskeleton protein RodZ-like C-terminal" evidence="3">
    <location>
        <begin position="219"/>
        <end position="289"/>
    </location>
</feature>
<comment type="caution">
    <text evidence="4">The sequence shown here is derived from an EMBL/GenBank/DDBJ whole genome shotgun (WGS) entry which is preliminary data.</text>
</comment>
<dbReference type="EMBL" id="BMZG01000012">
    <property type="protein sequence ID" value="GHA78648.1"/>
    <property type="molecule type" value="Genomic_DNA"/>
</dbReference>
<reference evidence="4" key="2">
    <citation type="submission" date="2020-09" db="EMBL/GenBank/DDBJ databases">
        <authorList>
            <person name="Sun Q."/>
            <person name="Kim S."/>
        </authorList>
    </citation>
    <scope>NUCLEOTIDE SEQUENCE</scope>
    <source>
        <strain evidence="4">KCTC 32501</strain>
    </source>
</reference>
<evidence type="ECO:0000256" key="2">
    <source>
        <dbReference type="SAM" id="Phobius"/>
    </source>
</evidence>
<evidence type="ECO:0000259" key="3">
    <source>
        <dbReference type="Pfam" id="PF13464"/>
    </source>
</evidence>
<organism evidence="4 5">
    <name type="scientific">Formosimonas limnophila</name>
    <dbReference type="NCBI Taxonomy" id="1384487"/>
    <lineage>
        <taxon>Bacteria</taxon>
        <taxon>Pseudomonadati</taxon>
        <taxon>Pseudomonadota</taxon>
        <taxon>Betaproteobacteria</taxon>
        <taxon>Burkholderiales</taxon>
        <taxon>Burkholderiaceae</taxon>
        <taxon>Formosimonas</taxon>
    </lineage>
</organism>
<dbReference type="AlphaFoldDB" id="A0A8J3CJ71"/>
<dbReference type="InterPro" id="IPR025194">
    <property type="entry name" value="RodZ-like_C"/>
</dbReference>
<keyword evidence="2" id="KW-1133">Transmembrane helix</keyword>
<dbReference type="PANTHER" id="PTHR34475">
    <property type="match status" value="1"/>
</dbReference>
<proteinExistence type="predicted"/>
<feature type="transmembrane region" description="Helical" evidence="2">
    <location>
        <begin position="123"/>
        <end position="145"/>
    </location>
</feature>
<keyword evidence="2" id="KW-0812">Transmembrane</keyword>
<dbReference type="RefSeq" id="WP_189493799.1">
    <property type="nucleotide sequence ID" value="NZ_BMZG01000012.1"/>
</dbReference>
<dbReference type="PANTHER" id="PTHR34475:SF1">
    <property type="entry name" value="CYTOSKELETON PROTEIN RODZ"/>
    <property type="match status" value="1"/>
</dbReference>
<name>A0A8J3CJ71_9BURK</name>